<dbReference type="KEGG" id="scm:SCHCO_02616957"/>
<dbReference type="GO" id="GO:0005886">
    <property type="term" value="C:plasma membrane"/>
    <property type="evidence" value="ECO:0007669"/>
    <property type="project" value="TreeGrafter"/>
</dbReference>
<name>D8PY93_SCHCM</name>
<dbReference type="PROSITE" id="PS01013">
    <property type="entry name" value="OSBP"/>
    <property type="match status" value="1"/>
</dbReference>
<dbReference type="STRING" id="578458.D8PY93"/>
<evidence type="ECO:0000256" key="2">
    <source>
        <dbReference type="ARBA" id="ARBA00022553"/>
    </source>
</evidence>
<keyword evidence="6" id="KW-1185">Reference proteome</keyword>
<evidence type="ECO:0000313" key="5">
    <source>
        <dbReference type="EMBL" id="EFI99210.1"/>
    </source>
</evidence>
<dbReference type="FunFam" id="2.40.160.120:FF:000017">
    <property type="entry name" value="Oxysterol-binding protein homolog C2F12.05c"/>
    <property type="match status" value="1"/>
</dbReference>
<evidence type="ECO:0008006" key="7">
    <source>
        <dbReference type="Google" id="ProtNLM"/>
    </source>
</evidence>
<comment type="similarity">
    <text evidence="1 3">Belongs to the OSBP family.</text>
</comment>
<dbReference type="GO" id="GO:0030011">
    <property type="term" value="P:maintenance of cell polarity"/>
    <property type="evidence" value="ECO:0007669"/>
    <property type="project" value="TreeGrafter"/>
</dbReference>
<feature type="region of interest" description="Disordered" evidence="4">
    <location>
        <begin position="31"/>
        <end position="63"/>
    </location>
</feature>
<evidence type="ECO:0000256" key="3">
    <source>
        <dbReference type="RuleBase" id="RU003844"/>
    </source>
</evidence>
<dbReference type="GO" id="GO:0005635">
    <property type="term" value="C:nuclear envelope"/>
    <property type="evidence" value="ECO:0007669"/>
    <property type="project" value="TreeGrafter"/>
</dbReference>
<dbReference type="OrthoDB" id="1854502at2759"/>
<sequence>MFDPDNVGMGTVKTLTLRPRASSVAQEARVPLPEVFTPAEETLPTPKPETADRPILTPRRSTQATLTARETLSPAAMDDGESCDTDEEDEFFDAIEANAIPNLEVPAPLKSPSHDATDLPPGYDCKPYEGYRHLRHELPLSADDRPSVSLWSVLKNSIGKDLTKISFPVSFNEPTSMLQRMAEDMEFSECLDVAAKDRDALRRIAYVAAFGMSNYSSTIGRIAKPFNPMLSETFEYVSFDKEYRYVSEQVSHHPPISACWAESPLWHYFGEVDAKNKFTGKSFEIRPTGVAHAELLLPEEWAPDYPKSEKFKGKVVEHYSWKKVTTCVSGFILAQPSIDHYGDMVVTNHRTGDQCILTFKPRGWRGRDAFEIAGKVVDASGRLVYEIAGRWNSQLIARLATDGSGHIHPDMSVSGPGSPSASSDYLLLWRNSEKPPRSPFNLTPFAITLNDCPKDTLKPYVCPTDCRLRPDQRAFEMGKWDLANDLKVAQEEKQRAIRRAREEGKLPPHAPRWFRAETDGDTGERVWVPSKVEGKLEYWLERERCWREGGREKAKWKEVDEIFIEEPESLSS</sequence>
<dbReference type="GO" id="GO:0097038">
    <property type="term" value="C:perinuclear endoplasmic reticulum"/>
    <property type="evidence" value="ECO:0007669"/>
    <property type="project" value="TreeGrafter"/>
</dbReference>
<keyword evidence="2" id="KW-0597">Phosphoprotein</keyword>
<accession>D8PY93</accession>
<proteinExistence type="inferred from homology"/>
<reference evidence="5 6" key="1">
    <citation type="journal article" date="2010" name="Nat. Biotechnol.">
        <title>Genome sequence of the model mushroom Schizophyllum commune.</title>
        <authorList>
            <person name="Ohm R.A."/>
            <person name="de Jong J.F."/>
            <person name="Lugones L.G."/>
            <person name="Aerts A."/>
            <person name="Kothe E."/>
            <person name="Stajich J.E."/>
            <person name="de Vries R.P."/>
            <person name="Record E."/>
            <person name="Levasseur A."/>
            <person name="Baker S.E."/>
            <person name="Bartholomew K.A."/>
            <person name="Coutinho P.M."/>
            <person name="Erdmann S."/>
            <person name="Fowler T.J."/>
            <person name="Gathman A.C."/>
            <person name="Lombard V."/>
            <person name="Henrissat B."/>
            <person name="Knabe N."/>
            <person name="Kuees U."/>
            <person name="Lilly W.W."/>
            <person name="Lindquist E."/>
            <person name="Lucas S."/>
            <person name="Magnuson J.K."/>
            <person name="Piumi F."/>
            <person name="Raudaskoski M."/>
            <person name="Salamov A."/>
            <person name="Schmutz J."/>
            <person name="Schwarze F.W.M.R."/>
            <person name="vanKuyk P.A."/>
            <person name="Horton J.S."/>
            <person name="Grigoriev I.V."/>
            <person name="Woesten H.A.B."/>
        </authorList>
    </citation>
    <scope>NUCLEOTIDE SEQUENCE [LARGE SCALE GENOMIC DNA]</scope>
    <source>
        <strain evidence="6">H4-8 / FGSC 9210</strain>
    </source>
</reference>
<dbReference type="Proteomes" id="UP000007431">
    <property type="component" value="Unassembled WGS sequence"/>
</dbReference>
<dbReference type="InterPro" id="IPR037239">
    <property type="entry name" value="OSBP_sf"/>
</dbReference>
<evidence type="ECO:0000256" key="4">
    <source>
        <dbReference type="SAM" id="MobiDB-lite"/>
    </source>
</evidence>
<evidence type="ECO:0000313" key="6">
    <source>
        <dbReference type="Proteomes" id="UP000007431"/>
    </source>
</evidence>
<dbReference type="AlphaFoldDB" id="D8PY93"/>
<evidence type="ECO:0000256" key="1">
    <source>
        <dbReference type="ARBA" id="ARBA00008842"/>
    </source>
</evidence>
<dbReference type="GO" id="GO:0032934">
    <property type="term" value="F:sterol binding"/>
    <property type="evidence" value="ECO:0007669"/>
    <property type="project" value="TreeGrafter"/>
</dbReference>
<dbReference type="InterPro" id="IPR000648">
    <property type="entry name" value="Oxysterol-bd"/>
</dbReference>
<dbReference type="GO" id="GO:0006887">
    <property type="term" value="P:exocytosis"/>
    <property type="evidence" value="ECO:0007669"/>
    <property type="project" value="TreeGrafter"/>
</dbReference>
<dbReference type="PANTHER" id="PTHR10972">
    <property type="entry name" value="OXYSTEROL-BINDING PROTEIN-RELATED"/>
    <property type="match status" value="1"/>
</dbReference>
<dbReference type="VEuPathDB" id="FungiDB:SCHCODRAFT_02616957"/>
<dbReference type="GO" id="GO:0034727">
    <property type="term" value="P:piecemeal microautophagy of the nucleus"/>
    <property type="evidence" value="ECO:0007669"/>
    <property type="project" value="TreeGrafter"/>
</dbReference>
<dbReference type="SUPFAM" id="SSF144000">
    <property type="entry name" value="Oxysterol-binding protein-like"/>
    <property type="match status" value="1"/>
</dbReference>
<dbReference type="PANTHER" id="PTHR10972:SF205">
    <property type="entry name" value="OXYSTEROL-BINDING PROTEIN 1"/>
    <property type="match status" value="1"/>
</dbReference>
<dbReference type="Gene3D" id="2.40.160.120">
    <property type="match status" value="1"/>
</dbReference>
<gene>
    <name evidence="5" type="ORF">SCHCODRAFT_84886</name>
</gene>
<organism evidence="6">
    <name type="scientific">Schizophyllum commune (strain H4-8 / FGSC 9210)</name>
    <name type="common">Split gill fungus</name>
    <dbReference type="NCBI Taxonomy" id="578458"/>
    <lineage>
        <taxon>Eukaryota</taxon>
        <taxon>Fungi</taxon>
        <taxon>Dikarya</taxon>
        <taxon>Basidiomycota</taxon>
        <taxon>Agaricomycotina</taxon>
        <taxon>Agaricomycetes</taxon>
        <taxon>Agaricomycetidae</taxon>
        <taxon>Agaricales</taxon>
        <taxon>Schizophyllaceae</taxon>
        <taxon>Schizophyllum</taxon>
    </lineage>
</organism>
<dbReference type="GO" id="GO:0005829">
    <property type="term" value="C:cytosol"/>
    <property type="evidence" value="ECO:0007669"/>
    <property type="project" value="TreeGrafter"/>
</dbReference>
<dbReference type="HOGENOM" id="CLU_007105_6_0_1"/>
<dbReference type="OMA" id="RPSNCNE"/>
<dbReference type="Pfam" id="PF01237">
    <property type="entry name" value="Oxysterol_BP"/>
    <property type="match status" value="1"/>
</dbReference>
<dbReference type="GeneID" id="9592270"/>
<dbReference type="InterPro" id="IPR018494">
    <property type="entry name" value="Oxysterol-bd_CS"/>
</dbReference>
<dbReference type="eggNOG" id="KOG1737">
    <property type="taxonomic scope" value="Eukaryota"/>
</dbReference>
<dbReference type="EMBL" id="GL377304">
    <property type="protein sequence ID" value="EFI99210.1"/>
    <property type="molecule type" value="Genomic_DNA"/>
</dbReference>
<dbReference type="GO" id="GO:0006897">
    <property type="term" value="P:endocytosis"/>
    <property type="evidence" value="ECO:0007669"/>
    <property type="project" value="TreeGrafter"/>
</dbReference>
<protein>
    <recommendedName>
        <fullName evidence="7">Oxysterol-binding protein</fullName>
    </recommendedName>
</protein>
<dbReference type="InParanoid" id="D8PY93"/>